<accession>A0A0A2AEW1</accession>
<organism evidence="1 2">
    <name type="scientific">Prochlorococcus marinus str. MIT 9314</name>
    <dbReference type="NCBI Taxonomy" id="167548"/>
    <lineage>
        <taxon>Bacteria</taxon>
        <taxon>Bacillati</taxon>
        <taxon>Cyanobacteriota</taxon>
        <taxon>Cyanophyceae</taxon>
        <taxon>Synechococcales</taxon>
        <taxon>Prochlorococcaceae</taxon>
        <taxon>Prochlorococcus</taxon>
    </lineage>
</organism>
<dbReference type="AlphaFoldDB" id="A0A0A2AEW1"/>
<proteinExistence type="predicted"/>
<gene>
    <name evidence="1" type="ORF">EU98_1645</name>
</gene>
<comment type="caution">
    <text evidence="1">The sequence shown here is derived from an EMBL/GenBank/DDBJ whole genome shotgun (WGS) entry which is preliminary data.</text>
</comment>
<name>A0A0A2AEW1_PROMR</name>
<evidence type="ECO:0000313" key="2">
    <source>
        <dbReference type="Proteomes" id="UP000030533"/>
    </source>
</evidence>
<evidence type="ECO:0000313" key="1">
    <source>
        <dbReference type="EMBL" id="KGG00116.1"/>
    </source>
</evidence>
<dbReference type="EMBL" id="JNAO01000013">
    <property type="protein sequence ID" value="KGG00116.1"/>
    <property type="molecule type" value="Genomic_DNA"/>
</dbReference>
<dbReference type="Proteomes" id="UP000030533">
    <property type="component" value="Unassembled WGS sequence"/>
</dbReference>
<sequence>MSLRFYSISQKLFKYLFCWLAFKIERACKYPTGKLMTT</sequence>
<protein>
    <submittedName>
        <fullName evidence="1">Uncharacterized protein</fullName>
    </submittedName>
</protein>
<reference evidence="2" key="1">
    <citation type="journal article" date="2014" name="Sci. Data">
        <title>Genomes of diverse isolates of the marine cyanobacterium Prochlorococcus.</title>
        <authorList>
            <person name="Biller S."/>
            <person name="Berube P."/>
            <person name="Thompson J."/>
            <person name="Kelly L."/>
            <person name="Roggensack S."/>
            <person name="Awad L."/>
            <person name="Roache-Johnson K."/>
            <person name="Ding H."/>
            <person name="Giovannoni S.J."/>
            <person name="Moore L.R."/>
            <person name="Chisholm S.W."/>
        </authorList>
    </citation>
    <scope>NUCLEOTIDE SEQUENCE [LARGE SCALE GENOMIC DNA]</scope>
    <source>
        <strain evidence="2">MIT 9314</strain>
    </source>
</reference>